<organism evidence="1 2">
    <name type="scientific">Gossypium arboreum</name>
    <name type="common">Tree cotton</name>
    <name type="synonym">Gossypium nanking</name>
    <dbReference type="NCBI Taxonomy" id="29729"/>
    <lineage>
        <taxon>Eukaryota</taxon>
        <taxon>Viridiplantae</taxon>
        <taxon>Streptophyta</taxon>
        <taxon>Embryophyta</taxon>
        <taxon>Tracheophyta</taxon>
        <taxon>Spermatophyta</taxon>
        <taxon>Magnoliopsida</taxon>
        <taxon>eudicotyledons</taxon>
        <taxon>Gunneridae</taxon>
        <taxon>Pentapetalae</taxon>
        <taxon>rosids</taxon>
        <taxon>malvids</taxon>
        <taxon>Malvales</taxon>
        <taxon>Malvaceae</taxon>
        <taxon>Malvoideae</taxon>
        <taxon>Gossypium</taxon>
    </lineage>
</organism>
<keyword evidence="2" id="KW-1185">Reference proteome</keyword>
<sequence length="88" mass="9726">MKKKYNIIDFNNWKSGENNKDGSVGTQDRKFNGKFGVARGGCKSSNVLRGRGSRFKASANSRVSLANSMEEVAKLISSNLSKMLEHEL</sequence>
<gene>
    <name evidence="1" type="ORF">PVK06_030801</name>
</gene>
<evidence type="ECO:0000313" key="2">
    <source>
        <dbReference type="Proteomes" id="UP001358586"/>
    </source>
</evidence>
<name>A0ABR0NPI5_GOSAR</name>
<accession>A0ABR0NPI5</accession>
<protein>
    <submittedName>
        <fullName evidence="1">Uncharacterized protein</fullName>
    </submittedName>
</protein>
<dbReference type="EMBL" id="JARKNE010000009">
    <property type="protein sequence ID" value="KAK5803160.1"/>
    <property type="molecule type" value="Genomic_DNA"/>
</dbReference>
<reference evidence="1 2" key="1">
    <citation type="submission" date="2023-03" db="EMBL/GenBank/DDBJ databases">
        <title>WGS of Gossypium arboreum.</title>
        <authorList>
            <person name="Yu D."/>
        </authorList>
    </citation>
    <scope>NUCLEOTIDE SEQUENCE [LARGE SCALE GENOMIC DNA]</scope>
    <source>
        <tissue evidence="1">Leaf</tissue>
    </source>
</reference>
<proteinExistence type="predicted"/>
<dbReference type="Proteomes" id="UP001358586">
    <property type="component" value="Chromosome 9"/>
</dbReference>
<evidence type="ECO:0000313" key="1">
    <source>
        <dbReference type="EMBL" id="KAK5803160.1"/>
    </source>
</evidence>
<comment type="caution">
    <text evidence="1">The sequence shown here is derived from an EMBL/GenBank/DDBJ whole genome shotgun (WGS) entry which is preliminary data.</text>
</comment>